<dbReference type="GeneID" id="20216674"/>
<evidence type="ECO:0000256" key="4">
    <source>
        <dbReference type="ARBA" id="ARBA00008599"/>
    </source>
</evidence>
<dbReference type="AlphaFoldDB" id="T1G6H7"/>
<dbReference type="InParanoid" id="T1G6H7"/>
<evidence type="ECO:0000256" key="6">
    <source>
        <dbReference type="ARBA" id="ARBA00022692"/>
    </source>
</evidence>
<sequence>MFFLGVGLIDEDTFEIYAGEWKHDRRDGFGVCERSDGTKYEGEWLANRRNGYGVTYYPDGKKEGGQYKDDIFLSDSHNKKWLNGLILARKKRDKEKLASSVAAAQKAAQIASQKSDIANSRFKPIS</sequence>
<keyword evidence="5" id="KW-1003">Cell membrane</keyword>
<dbReference type="FunFam" id="2.20.110.10:FF:000001">
    <property type="entry name" value="Junctophilin"/>
    <property type="match status" value="1"/>
</dbReference>
<keyword evidence="13" id="KW-1185">Reference proteome</keyword>
<keyword evidence="6" id="KW-0812">Transmembrane</keyword>
<dbReference type="GO" id="GO:0030314">
    <property type="term" value="C:junctional membrane complex"/>
    <property type="evidence" value="ECO:0007669"/>
    <property type="project" value="InterPro"/>
</dbReference>
<dbReference type="EMBL" id="AMQM01006846">
    <property type="status" value="NOT_ANNOTATED_CDS"/>
    <property type="molecule type" value="Genomic_DNA"/>
</dbReference>
<dbReference type="Gene3D" id="2.20.110.10">
    <property type="entry name" value="Histone H3 K4-specific methyltransferase SET7/9 N-terminal domain"/>
    <property type="match status" value="1"/>
</dbReference>
<evidence type="ECO:0000256" key="10">
    <source>
        <dbReference type="ARBA" id="ARBA00023136"/>
    </source>
</evidence>
<reference evidence="12" key="3">
    <citation type="submission" date="2015-06" db="UniProtKB">
        <authorList>
            <consortium name="EnsemblMetazoa"/>
        </authorList>
    </citation>
    <scope>IDENTIFICATION</scope>
</reference>
<dbReference type="eggNOG" id="KOG0231">
    <property type="taxonomic scope" value="Eukaryota"/>
</dbReference>
<name>T1G6H7_HELRO</name>
<keyword evidence="9" id="KW-1133">Transmembrane helix</keyword>
<evidence type="ECO:0000256" key="2">
    <source>
        <dbReference type="ARBA" id="ARBA00004184"/>
    </source>
</evidence>
<dbReference type="EnsemblMetazoa" id="HelroT86828">
    <property type="protein sequence ID" value="HelroP86828"/>
    <property type="gene ID" value="HelroG86828"/>
</dbReference>
<evidence type="ECO:0000256" key="7">
    <source>
        <dbReference type="ARBA" id="ARBA00022737"/>
    </source>
</evidence>
<dbReference type="SMART" id="SM00698">
    <property type="entry name" value="MORN"/>
    <property type="match status" value="2"/>
</dbReference>
<comment type="subcellular location">
    <subcellularLocation>
        <location evidence="3">Cell membrane</location>
    </subcellularLocation>
    <subcellularLocation>
        <location evidence="2">Endomembrane system</location>
        <topology evidence="2">Peripheral membrane protein</topology>
    </subcellularLocation>
    <subcellularLocation>
        <location evidence="1">Endoplasmic reticulum membrane</location>
        <topology evidence="1">Single-pass type IV membrane protein</topology>
    </subcellularLocation>
</comment>
<evidence type="ECO:0000256" key="3">
    <source>
        <dbReference type="ARBA" id="ARBA00004236"/>
    </source>
</evidence>
<dbReference type="STRING" id="6412.T1G6H7"/>
<dbReference type="RefSeq" id="XP_009026473.1">
    <property type="nucleotide sequence ID" value="XM_009028225.1"/>
</dbReference>
<accession>T1G6H7</accession>
<keyword evidence="7" id="KW-0677">Repeat</keyword>
<gene>
    <name evidence="12" type="primary">20216674</name>
    <name evidence="11" type="ORF">HELRODRAFT_86828</name>
</gene>
<dbReference type="CTD" id="20216674"/>
<dbReference type="HOGENOM" id="CLU_2152017_0_0_1"/>
<protein>
    <submittedName>
        <fullName evidence="11 12">Uncharacterized protein</fullName>
    </submittedName>
</protein>
<dbReference type="OrthoDB" id="284854at2759"/>
<evidence type="ECO:0000313" key="13">
    <source>
        <dbReference type="Proteomes" id="UP000015101"/>
    </source>
</evidence>
<organism evidence="12 13">
    <name type="scientific">Helobdella robusta</name>
    <name type="common">Californian leech</name>
    <dbReference type="NCBI Taxonomy" id="6412"/>
    <lineage>
        <taxon>Eukaryota</taxon>
        <taxon>Metazoa</taxon>
        <taxon>Spiralia</taxon>
        <taxon>Lophotrochozoa</taxon>
        <taxon>Annelida</taxon>
        <taxon>Clitellata</taxon>
        <taxon>Hirudinea</taxon>
        <taxon>Rhynchobdellida</taxon>
        <taxon>Glossiphoniidae</taxon>
        <taxon>Helobdella</taxon>
    </lineage>
</organism>
<dbReference type="Proteomes" id="UP000015101">
    <property type="component" value="Unassembled WGS sequence"/>
</dbReference>
<dbReference type="InterPro" id="IPR017191">
    <property type="entry name" value="Junctophilin"/>
</dbReference>
<reference evidence="11 13" key="2">
    <citation type="journal article" date="2013" name="Nature">
        <title>Insights into bilaterian evolution from three spiralian genomes.</title>
        <authorList>
            <person name="Simakov O."/>
            <person name="Marletaz F."/>
            <person name="Cho S.J."/>
            <person name="Edsinger-Gonzales E."/>
            <person name="Havlak P."/>
            <person name="Hellsten U."/>
            <person name="Kuo D.H."/>
            <person name="Larsson T."/>
            <person name="Lv J."/>
            <person name="Arendt D."/>
            <person name="Savage R."/>
            <person name="Osoegawa K."/>
            <person name="de Jong P."/>
            <person name="Grimwood J."/>
            <person name="Chapman J.A."/>
            <person name="Shapiro H."/>
            <person name="Aerts A."/>
            <person name="Otillar R.P."/>
            <person name="Terry A.Y."/>
            <person name="Boore J.L."/>
            <person name="Grigoriev I.V."/>
            <person name="Lindberg D.R."/>
            <person name="Seaver E.C."/>
            <person name="Weisblat D.A."/>
            <person name="Putnam N.H."/>
            <person name="Rokhsar D.S."/>
        </authorList>
    </citation>
    <scope>NUCLEOTIDE SEQUENCE</scope>
</reference>
<keyword evidence="8" id="KW-0256">Endoplasmic reticulum</keyword>
<dbReference type="KEGG" id="hro:HELRODRAFT_86828"/>
<evidence type="ECO:0000256" key="9">
    <source>
        <dbReference type="ARBA" id="ARBA00022989"/>
    </source>
</evidence>
<evidence type="ECO:0000313" key="12">
    <source>
        <dbReference type="EnsemblMetazoa" id="HelroP86828"/>
    </source>
</evidence>
<comment type="similarity">
    <text evidence="4">Belongs to the junctophilin family.</text>
</comment>
<dbReference type="OMA" id="AGEWKHD"/>
<dbReference type="EMBL" id="KB097528">
    <property type="protein sequence ID" value="ESN95376.1"/>
    <property type="molecule type" value="Genomic_DNA"/>
</dbReference>
<reference evidence="13" key="1">
    <citation type="submission" date="2012-12" db="EMBL/GenBank/DDBJ databases">
        <authorList>
            <person name="Hellsten U."/>
            <person name="Grimwood J."/>
            <person name="Chapman J.A."/>
            <person name="Shapiro H."/>
            <person name="Aerts A."/>
            <person name="Otillar R.P."/>
            <person name="Terry A.Y."/>
            <person name="Boore J.L."/>
            <person name="Simakov O."/>
            <person name="Marletaz F."/>
            <person name="Cho S.-J."/>
            <person name="Edsinger-Gonzales E."/>
            <person name="Havlak P."/>
            <person name="Kuo D.-H."/>
            <person name="Larsson T."/>
            <person name="Lv J."/>
            <person name="Arendt D."/>
            <person name="Savage R."/>
            <person name="Osoegawa K."/>
            <person name="de Jong P."/>
            <person name="Lindberg D.R."/>
            <person name="Seaver E.C."/>
            <person name="Weisblat D.A."/>
            <person name="Putnam N.H."/>
            <person name="Grigoriev I.V."/>
            <person name="Rokhsar D.S."/>
        </authorList>
    </citation>
    <scope>NUCLEOTIDE SEQUENCE</scope>
</reference>
<dbReference type="SUPFAM" id="SSF82185">
    <property type="entry name" value="Histone H3 K4-specific methyltransferase SET7/9 N-terminal domain"/>
    <property type="match status" value="1"/>
</dbReference>
<evidence type="ECO:0000256" key="5">
    <source>
        <dbReference type="ARBA" id="ARBA00022475"/>
    </source>
</evidence>
<evidence type="ECO:0000313" key="11">
    <source>
        <dbReference type="EMBL" id="ESN95376.1"/>
    </source>
</evidence>
<evidence type="ECO:0000256" key="8">
    <source>
        <dbReference type="ARBA" id="ARBA00022824"/>
    </source>
</evidence>
<dbReference type="GO" id="GO:0005789">
    <property type="term" value="C:endoplasmic reticulum membrane"/>
    <property type="evidence" value="ECO:0007669"/>
    <property type="project" value="UniProtKB-SubCell"/>
</dbReference>
<dbReference type="PANTHER" id="PTHR23085">
    <property type="entry name" value="GH28348P"/>
    <property type="match status" value="1"/>
</dbReference>
<dbReference type="Pfam" id="PF02493">
    <property type="entry name" value="MORN"/>
    <property type="match status" value="2"/>
</dbReference>
<evidence type="ECO:0000256" key="1">
    <source>
        <dbReference type="ARBA" id="ARBA00004163"/>
    </source>
</evidence>
<proteinExistence type="inferred from homology"/>
<keyword evidence="10" id="KW-0472">Membrane</keyword>
<dbReference type="GO" id="GO:0005886">
    <property type="term" value="C:plasma membrane"/>
    <property type="evidence" value="ECO:0007669"/>
    <property type="project" value="UniProtKB-SubCell"/>
</dbReference>
<dbReference type="InterPro" id="IPR003409">
    <property type="entry name" value="MORN"/>
</dbReference>
<dbReference type="PANTHER" id="PTHR23085:SF16">
    <property type="entry name" value="GH28348P"/>
    <property type="match status" value="1"/>
</dbReference>